<keyword evidence="7" id="KW-0539">Nucleus</keyword>
<keyword evidence="3" id="KW-0479">Metal-binding</keyword>
<gene>
    <name evidence="11" type="ORF">HU200_020813</name>
</gene>
<keyword evidence="5" id="KW-0221">Differentiation</keyword>
<evidence type="ECO:0000256" key="7">
    <source>
        <dbReference type="ARBA" id="ARBA00023242"/>
    </source>
</evidence>
<dbReference type="EMBL" id="JACEFO010001661">
    <property type="protein sequence ID" value="KAF8724553.1"/>
    <property type="molecule type" value="Genomic_DNA"/>
</dbReference>
<feature type="compositionally biased region" description="Low complexity" evidence="9">
    <location>
        <begin position="29"/>
        <end position="38"/>
    </location>
</feature>
<keyword evidence="2" id="KW-0217">Developmental protein</keyword>
<dbReference type="InterPro" id="IPR013087">
    <property type="entry name" value="Znf_C2H2_type"/>
</dbReference>
<sequence>MCLNSRRQEGSPLDLNNLPEEYGKQAVESSTTTATSSADAVRIKKKRGGGKDDASKVYECRFCSLKFGKSQALGGHMNRHRQERETETLNRARQLVFGNESLATVGAQMSFRDVNMRSTAPSTILGGGATGGGVAGDPCLSFRPVHPRLSSSPQPPLHYLYTAAPSTLHPAMSYPSTYPGPPPRQQPAVGDYVIGHAVTAGDALMQPPPPHHGSSFCFGAPLTTAPPPAVATTAAAAANVQAADKALQLQLRLRRSQQK</sequence>
<dbReference type="SUPFAM" id="SSF57667">
    <property type="entry name" value="beta-beta-alpha zinc fingers"/>
    <property type="match status" value="1"/>
</dbReference>
<keyword evidence="12" id="KW-1185">Reference proteome</keyword>
<dbReference type="Pfam" id="PF13912">
    <property type="entry name" value="zf-C2H2_6"/>
    <property type="match status" value="1"/>
</dbReference>
<evidence type="ECO:0000259" key="10">
    <source>
        <dbReference type="PROSITE" id="PS50157"/>
    </source>
</evidence>
<dbReference type="AlphaFoldDB" id="A0A835F0N1"/>
<dbReference type="PANTHER" id="PTHR45730">
    <property type="entry name" value="ZINC FINGER PROTEIN JAGGED"/>
    <property type="match status" value="1"/>
</dbReference>
<dbReference type="FunFam" id="3.30.160.60:FF:002425">
    <property type="entry name" value="Zinc finger protein STAMENLESS 1"/>
    <property type="match status" value="1"/>
</dbReference>
<evidence type="ECO:0000256" key="2">
    <source>
        <dbReference type="ARBA" id="ARBA00022473"/>
    </source>
</evidence>
<reference evidence="11" key="1">
    <citation type="submission" date="2020-07" db="EMBL/GenBank/DDBJ databases">
        <title>Genome sequence and genetic diversity analysis of an under-domesticated orphan crop, white fonio (Digitaria exilis).</title>
        <authorList>
            <person name="Bennetzen J.L."/>
            <person name="Chen S."/>
            <person name="Ma X."/>
            <person name="Wang X."/>
            <person name="Yssel A.E.J."/>
            <person name="Chaluvadi S.R."/>
            <person name="Johnson M."/>
            <person name="Gangashetty P."/>
            <person name="Hamidou F."/>
            <person name="Sanogo M.D."/>
            <person name="Zwaenepoel A."/>
            <person name="Wallace J."/>
            <person name="Van De Peer Y."/>
            <person name="Van Deynze A."/>
        </authorList>
    </citation>
    <scope>NUCLEOTIDE SEQUENCE</scope>
    <source>
        <tissue evidence="11">Leaves</tissue>
    </source>
</reference>
<evidence type="ECO:0000256" key="5">
    <source>
        <dbReference type="ARBA" id="ARBA00022782"/>
    </source>
</evidence>
<feature type="domain" description="C2H2-type" evidence="10">
    <location>
        <begin position="58"/>
        <end position="85"/>
    </location>
</feature>
<evidence type="ECO:0000313" key="12">
    <source>
        <dbReference type="Proteomes" id="UP000636709"/>
    </source>
</evidence>
<dbReference type="GO" id="GO:0048443">
    <property type="term" value="P:stamen development"/>
    <property type="evidence" value="ECO:0007669"/>
    <property type="project" value="UniProtKB-ARBA"/>
</dbReference>
<dbReference type="InterPro" id="IPR045320">
    <property type="entry name" value="JAGGED/SL1-like"/>
</dbReference>
<evidence type="ECO:0000256" key="4">
    <source>
        <dbReference type="ARBA" id="ARBA00022771"/>
    </source>
</evidence>
<evidence type="ECO:0000313" key="11">
    <source>
        <dbReference type="EMBL" id="KAF8724553.1"/>
    </source>
</evidence>
<dbReference type="Proteomes" id="UP000636709">
    <property type="component" value="Unassembled WGS sequence"/>
</dbReference>
<proteinExistence type="predicted"/>
<protein>
    <recommendedName>
        <fullName evidence="10">C2H2-type domain-containing protein</fullName>
    </recommendedName>
</protein>
<dbReference type="PROSITE" id="PS00028">
    <property type="entry name" value="ZINC_FINGER_C2H2_1"/>
    <property type="match status" value="1"/>
</dbReference>
<dbReference type="GO" id="GO:0048440">
    <property type="term" value="P:carpel development"/>
    <property type="evidence" value="ECO:0007669"/>
    <property type="project" value="UniProtKB-ARBA"/>
</dbReference>
<dbReference type="GO" id="GO:0030154">
    <property type="term" value="P:cell differentiation"/>
    <property type="evidence" value="ECO:0007669"/>
    <property type="project" value="UniProtKB-KW"/>
</dbReference>
<comment type="caution">
    <text evidence="11">The sequence shown here is derived from an EMBL/GenBank/DDBJ whole genome shotgun (WGS) entry which is preliminary data.</text>
</comment>
<name>A0A835F0N1_9POAL</name>
<dbReference type="GO" id="GO:0003700">
    <property type="term" value="F:DNA-binding transcription factor activity"/>
    <property type="evidence" value="ECO:0007669"/>
    <property type="project" value="InterPro"/>
</dbReference>
<dbReference type="GO" id="GO:0005634">
    <property type="term" value="C:nucleus"/>
    <property type="evidence" value="ECO:0007669"/>
    <property type="project" value="UniProtKB-SubCell"/>
</dbReference>
<evidence type="ECO:0000256" key="9">
    <source>
        <dbReference type="SAM" id="MobiDB-lite"/>
    </source>
</evidence>
<evidence type="ECO:0000256" key="8">
    <source>
        <dbReference type="PROSITE-ProRule" id="PRU00042"/>
    </source>
</evidence>
<dbReference type="InterPro" id="IPR036236">
    <property type="entry name" value="Znf_C2H2_sf"/>
</dbReference>
<dbReference type="GO" id="GO:0008270">
    <property type="term" value="F:zinc ion binding"/>
    <property type="evidence" value="ECO:0007669"/>
    <property type="project" value="UniProtKB-KW"/>
</dbReference>
<evidence type="ECO:0000256" key="1">
    <source>
        <dbReference type="ARBA" id="ARBA00004123"/>
    </source>
</evidence>
<keyword evidence="6" id="KW-0862">Zinc</keyword>
<dbReference type="Gene3D" id="3.30.160.60">
    <property type="entry name" value="Classic Zinc Finger"/>
    <property type="match status" value="1"/>
</dbReference>
<dbReference type="PROSITE" id="PS50157">
    <property type="entry name" value="ZINC_FINGER_C2H2_2"/>
    <property type="match status" value="1"/>
</dbReference>
<feature type="region of interest" description="Disordered" evidence="9">
    <location>
        <begin position="1"/>
        <end position="53"/>
    </location>
</feature>
<dbReference type="OrthoDB" id="1721933at2759"/>
<dbReference type="Gramene" id="Dexi5A01G0008120.1">
    <property type="protein sequence ID" value="Dexi5A01G0008120.1:cds"/>
    <property type="gene ID" value="Dexi5A01G0008120"/>
</dbReference>
<dbReference type="PANTHER" id="PTHR45730:SF32">
    <property type="entry name" value="ZINC FINGER PROTEIN JAGGED"/>
    <property type="match status" value="1"/>
</dbReference>
<evidence type="ECO:0000256" key="3">
    <source>
        <dbReference type="ARBA" id="ARBA00022723"/>
    </source>
</evidence>
<comment type="subcellular location">
    <subcellularLocation>
        <location evidence="1">Nucleus</location>
    </subcellularLocation>
</comment>
<accession>A0A835F0N1</accession>
<keyword evidence="4 8" id="KW-0863">Zinc-finger</keyword>
<evidence type="ECO:0000256" key="6">
    <source>
        <dbReference type="ARBA" id="ARBA00022833"/>
    </source>
</evidence>
<organism evidence="11 12">
    <name type="scientific">Digitaria exilis</name>
    <dbReference type="NCBI Taxonomy" id="1010633"/>
    <lineage>
        <taxon>Eukaryota</taxon>
        <taxon>Viridiplantae</taxon>
        <taxon>Streptophyta</taxon>
        <taxon>Embryophyta</taxon>
        <taxon>Tracheophyta</taxon>
        <taxon>Spermatophyta</taxon>
        <taxon>Magnoliopsida</taxon>
        <taxon>Liliopsida</taxon>
        <taxon>Poales</taxon>
        <taxon>Poaceae</taxon>
        <taxon>PACMAD clade</taxon>
        <taxon>Panicoideae</taxon>
        <taxon>Panicodae</taxon>
        <taxon>Paniceae</taxon>
        <taxon>Anthephorinae</taxon>
        <taxon>Digitaria</taxon>
    </lineage>
</organism>